<evidence type="ECO:0000313" key="5">
    <source>
        <dbReference type="Proteomes" id="UP000192343"/>
    </source>
</evidence>
<keyword evidence="5" id="KW-1185">Reference proteome</keyword>
<reference evidence="4 5" key="1">
    <citation type="submission" date="2017-03" db="EMBL/GenBank/DDBJ databases">
        <title>Draft Genome sequence of Marispirochaeta sp. strain JC444.</title>
        <authorList>
            <person name="Shivani Y."/>
            <person name="Subhash Y."/>
            <person name="Sasikala C."/>
            <person name="Ramana C."/>
        </authorList>
    </citation>
    <scope>NUCLEOTIDE SEQUENCE [LARGE SCALE GENOMIC DNA]</scope>
    <source>
        <strain evidence="4 5">JC444</strain>
    </source>
</reference>
<dbReference type="FunFam" id="3.30.1330.40:FF:000001">
    <property type="entry name" value="L-PSP family endoribonuclease"/>
    <property type="match status" value="1"/>
</dbReference>
<evidence type="ECO:0000256" key="1">
    <source>
        <dbReference type="ARBA" id="ARBA00010552"/>
    </source>
</evidence>
<sequence length="603" mass="66425">MRDYEVPGFALVLLQKGEPVWSRAYGFADLKTGRRLTLDTWFRMESISKSVTAWGVMKLAEQGRIDLDASVRNYIASWTIPESNFNEEKVSVRRLLNGSSGMPLGTIGNTYEPTAENIPTLKEILNKDAHLFQGPGSTFSYSNTAFNILELLIEEVSGHDFSSYMKREILDPLGMTSASFEWSETFYPPAAKGYGLQGEEFPVYIYPDRAAGGLFGTAHDVAKFAAAGMTGFSSRYEGVLDTGSIEEMYAPESSMSGYYKFVFDGYGLGHFIEFLSDSNDPEKIFKVVSHGGQGSGWMTDFHAIPETGDGIVLLSNSQRVWPGFACILKDWTSWLGLSPAGMGIIVELQKAVWGMITLLLFLVSWRTWTIIRETVSGIRSFGFRGEGRRLIRLVQFLFAAVLVGIYIRIQSLDYWFVDSVLPIASPWLDFLLLAVSAVLSAAAVLPRSAGPAAGGAEARLNRSFWYRDKKTSIQGEESMRYINTNKAPAAVGPYSQAVLSGNTLYVSGQIPFVPDTMTLVSEKVEEQAKQSLANIQAIIEAGGFVLTDVVKCTVFLTDMNDFAAVNTVYADFFGDHKPARCAVEVSRLPKGAQVEIDAVCEKN</sequence>
<name>A0A1Y1S245_9SPIO</name>
<feature type="transmembrane region" description="Helical" evidence="2">
    <location>
        <begin position="390"/>
        <end position="407"/>
    </location>
</feature>
<dbReference type="InterPro" id="IPR006056">
    <property type="entry name" value="RidA"/>
</dbReference>
<dbReference type="InterPro" id="IPR001466">
    <property type="entry name" value="Beta-lactam-related"/>
</dbReference>
<keyword evidence="2" id="KW-1133">Transmembrane helix</keyword>
<dbReference type="InterPro" id="IPR050491">
    <property type="entry name" value="AmpC-like"/>
</dbReference>
<accession>A0A1Y1S245</accession>
<feature type="transmembrane region" description="Helical" evidence="2">
    <location>
        <begin position="351"/>
        <end position="369"/>
    </location>
</feature>
<dbReference type="Pfam" id="PF00144">
    <property type="entry name" value="Beta-lactamase"/>
    <property type="match status" value="1"/>
</dbReference>
<evidence type="ECO:0000256" key="2">
    <source>
        <dbReference type="SAM" id="Phobius"/>
    </source>
</evidence>
<organism evidence="4 5">
    <name type="scientific">Marispirochaeta aestuarii</name>
    <dbReference type="NCBI Taxonomy" id="1963862"/>
    <lineage>
        <taxon>Bacteria</taxon>
        <taxon>Pseudomonadati</taxon>
        <taxon>Spirochaetota</taxon>
        <taxon>Spirochaetia</taxon>
        <taxon>Spirochaetales</taxon>
        <taxon>Spirochaetaceae</taxon>
        <taxon>Marispirochaeta</taxon>
    </lineage>
</organism>
<dbReference type="EMBL" id="MWQY01000004">
    <property type="protein sequence ID" value="ORC36999.1"/>
    <property type="molecule type" value="Genomic_DNA"/>
</dbReference>
<evidence type="ECO:0000313" key="4">
    <source>
        <dbReference type="EMBL" id="ORC36999.1"/>
    </source>
</evidence>
<feature type="transmembrane region" description="Helical" evidence="2">
    <location>
        <begin position="427"/>
        <end position="445"/>
    </location>
</feature>
<dbReference type="STRING" id="1963862.B4O97_05070"/>
<protein>
    <recommendedName>
        <fullName evidence="3">Beta-lactamase-related domain-containing protein</fullName>
    </recommendedName>
</protein>
<dbReference type="OrthoDB" id="9797709at2"/>
<dbReference type="PANTHER" id="PTHR46825">
    <property type="entry name" value="D-ALANYL-D-ALANINE-CARBOXYPEPTIDASE/ENDOPEPTIDASE AMPH"/>
    <property type="match status" value="1"/>
</dbReference>
<dbReference type="InterPro" id="IPR012338">
    <property type="entry name" value="Beta-lactam/transpept-like"/>
</dbReference>
<gene>
    <name evidence="4" type="ORF">B4O97_05070</name>
</gene>
<dbReference type="PROSITE" id="PS01094">
    <property type="entry name" value="UPF0076"/>
    <property type="match status" value="1"/>
</dbReference>
<evidence type="ECO:0000259" key="3">
    <source>
        <dbReference type="Pfam" id="PF00144"/>
    </source>
</evidence>
<comment type="caution">
    <text evidence="4">The sequence shown here is derived from an EMBL/GenBank/DDBJ whole genome shotgun (WGS) entry which is preliminary data.</text>
</comment>
<dbReference type="AlphaFoldDB" id="A0A1Y1S245"/>
<keyword evidence="2" id="KW-0472">Membrane</keyword>
<dbReference type="PANTHER" id="PTHR46825:SF12">
    <property type="entry name" value="PENICILLIN-BINDING PROTEIN 4"/>
    <property type="match status" value="1"/>
</dbReference>
<dbReference type="CDD" id="cd00448">
    <property type="entry name" value="YjgF_YER057c_UK114_family"/>
    <property type="match status" value="1"/>
</dbReference>
<feature type="domain" description="Beta-lactamase-related" evidence="3">
    <location>
        <begin position="2"/>
        <end position="318"/>
    </location>
</feature>
<dbReference type="Gene3D" id="3.30.1330.40">
    <property type="entry name" value="RutC-like"/>
    <property type="match status" value="1"/>
</dbReference>
<dbReference type="NCBIfam" id="TIGR00004">
    <property type="entry name" value="Rid family detoxifying hydrolase"/>
    <property type="match status" value="1"/>
</dbReference>
<keyword evidence="2" id="KW-0812">Transmembrane</keyword>
<dbReference type="Gene3D" id="3.40.710.10">
    <property type="entry name" value="DD-peptidase/beta-lactamase superfamily"/>
    <property type="match status" value="1"/>
</dbReference>
<dbReference type="Proteomes" id="UP000192343">
    <property type="component" value="Unassembled WGS sequence"/>
</dbReference>
<dbReference type="InterPro" id="IPR006175">
    <property type="entry name" value="YjgF/YER057c/UK114"/>
</dbReference>
<dbReference type="SUPFAM" id="SSF56601">
    <property type="entry name" value="beta-lactamase/transpeptidase-like"/>
    <property type="match status" value="1"/>
</dbReference>
<dbReference type="InterPro" id="IPR019897">
    <property type="entry name" value="RidA_CS"/>
</dbReference>
<dbReference type="Pfam" id="PF01042">
    <property type="entry name" value="Ribonuc_L-PSP"/>
    <property type="match status" value="1"/>
</dbReference>
<comment type="similarity">
    <text evidence="1">Belongs to the RutC family.</text>
</comment>
<dbReference type="SUPFAM" id="SSF55298">
    <property type="entry name" value="YjgF-like"/>
    <property type="match status" value="1"/>
</dbReference>
<proteinExistence type="inferred from homology"/>
<dbReference type="InterPro" id="IPR035959">
    <property type="entry name" value="RutC-like_sf"/>
</dbReference>